<accession>A0AAV5QMV2</accession>
<proteinExistence type="predicted"/>
<evidence type="ECO:0000256" key="3">
    <source>
        <dbReference type="ARBA" id="ARBA00033309"/>
    </source>
</evidence>
<dbReference type="RefSeq" id="XP_064853128.1">
    <property type="nucleotide sequence ID" value="XM_064997056.1"/>
</dbReference>
<name>A0AAV5QMV2_9ASCO</name>
<comment type="caution">
    <text evidence="4">The sequence shown here is derived from an EMBL/GenBank/DDBJ whole genome shotgun (WGS) entry which is preliminary data.</text>
</comment>
<protein>
    <recommendedName>
        <fullName evidence="2">tRNA (adenine(58)-N(1))-methyltransferase catalytic subunit TRM61</fullName>
        <ecNumber evidence="1">2.1.1.220</ecNumber>
    </recommendedName>
    <alternativeName>
        <fullName evidence="3">tRNA(m1A58)-methyltransferase subunit TRM61</fullName>
    </alternativeName>
</protein>
<evidence type="ECO:0000313" key="4">
    <source>
        <dbReference type="EMBL" id="GMM36132.1"/>
    </source>
</evidence>
<dbReference type="GeneID" id="90074107"/>
<dbReference type="GO" id="GO:0005739">
    <property type="term" value="C:mitochondrion"/>
    <property type="evidence" value="ECO:0007669"/>
    <property type="project" value="TreeGrafter"/>
</dbReference>
<dbReference type="PROSITE" id="PS51620">
    <property type="entry name" value="SAM_TRM61"/>
    <property type="match status" value="1"/>
</dbReference>
<organism evidence="4 5">
    <name type="scientific">Saccharomycopsis crataegensis</name>
    <dbReference type="NCBI Taxonomy" id="43959"/>
    <lineage>
        <taxon>Eukaryota</taxon>
        <taxon>Fungi</taxon>
        <taxon>Dikarya</taxon>
        <taxon>Ascomycota</taxon>
        <taxon>Saccharomycotina</taxon>
        <taxon>Saccharomycetes</taxon>
        <taxon>Saccharomycopsidaceae</taxon>
        <taxon>Saccharomycopsis</taxon>
    </lineage>
</organism>
<dbReference type="EMBL" id="BTFZ01000011">
    <property type="protein sequence ID" value="GMM36132.1"/>
    <property type="molecule type" value="Genomic_DNA"/>
</dbReference>
<reference evidence="4 5" key="1">
    <citation type="journal article" date="2023" name="Elife">
        <title>Identification of key yeast species and microbe-microbe interactions impacting larval growth of Drosophila in the wild.</title>
        <authorList>
            <person name="Mure A."/>
            <person name="Sugiura Y."/>
            <person name="Maeda R."/>
            <person name="Honda K."/>
            <person name="Sakurai N."/>
            <person name="Takahashi Y."/>
            <person name="Watada M."/>
            <person name="Katoh T."/>
            <person name="Gotoh A."/>
            <person name="Gotoh Y."/>
            <person name="Taniguchi I."/>
            <person name="Nakamura K."/>
            <person name="Hayashi T."/>
            <person name="Katayama T."/>
            <person name="Uemura T."/>
            <person name="Hattori Y."/>
        </authorList>
    </citation>
    <scope>NUCLEOTIDE SEQUENCE [LARGE SCALE GENOMIC DNA]</scope>
    <source>
        <strain evidence="4 5">SC-9</strain>
    </source>
</reference>
<dbReference type="AlphaFoldDB" id="A0AAV5QMV2"/>
<evidence type="ECO:0000256" key="2">
    <source>
        <dbReference type="ARBA" id="ARBA00015963"/>
    </source>
</evidence>
<dbReference type="GO" id="GO:0030488">
    <property type="term" value="P:tRNA methylation"/>
    <property type="evidence" value="ECO:0007669"/>
    <property type="project" value="InterPro"/>
</dbReference>
<dbReference type="PANTHER" id="PTHR12133:SF1">
    <property type="entry name" value="TRNA (ADENINE(58)-N(1))-METHYLTRANSFERASE, MITOCHONDRIAL"/>
    <property type="match status" value="1"/>
</dbReference>
<dbReference type="InterPro" id="IPR029063">
    <property type="entry name" value="SAM-dependent_MTases_sf"/>
</dbReference>
<dbReference type="Gene3D" id="3.40.50.150">
    <property type="entry name" value="Vaccinia Virus protein VP39"/>
    <property type="match status" value="1"/>
</dbReference>
<dbReference type="Proteomes" id="UP001360560">
    <property type="component" value="Unassembled WGS sequence"/>
</dbReference>
<evidence type="ECO:0000256" key="1">
    <source>
        <dbReference type="ARBA" id="ARBA00012796"/>
    </source>
</evidence>
<dbReference type="GO" id="GO:0031515">
    <property type="term" value="C:tRNA (m1A) methyltransferase complex"/>
    <property type="evidence" value="ECO:0007669"/>
    <property type="project" value="InterPro"/>
</dbReference>
<dbReference type="EC" id="2.1.1.220" evidence="1"/>
<keyword evidence="5" id="KW-1185">Reference proteome</keyword>
<dbReference type="PANTHER" id="PTHR12133">
    <property type="entry name" value="TRNA (ADENINE(58)-N(1))-METHYLTRANSFERASE"/>
    <property type="match status" value="1"/>
</dbReference>
<dbReference type="InterPro" id="IPR014816">
    <property type="entry name" value="tRNA_MeTrfase_Gcd14"/>
</dbReference>
<dbReference type="SUPFAM" id="SSF53335">
    <property type="entry name" value="S-adenosyl-L-methionine-dependent methyltransferases"/>
    <property type="match status" value="1"/>
</dbReference>
<sequence length="370" mass="42090">MFGKNSIRTIKRWSSQSFRPGDSVIIQQVNRLGNYWLIESLKESEIFGLDKGNIRHDDIIGKEPRSLVFSFFSKNREDKKPKPFIATHASMEEYIRLCKRSAQPIYHYDATIIGALANIIADYPSLRKIEGSEKYELTQPPLQFLEAGTGHGSLSLVISKLLHPANAYAKLYNDPSLRGAILHSLDCNVSHLNAGKKHVKHFKRGIYFDNVEFHHSEGPTQWLQNQSGYWREQYTKFGNSHKFLSGCFLDMPSPETHVEEIAKNLQTDAPLIIFQPSITQFLPIIDLVKTPGFPYKLYLDKVFELQPGIGAGLREWDLRGAFIRSKYNEHDEQESPKGIVCRPKVGGRVFAGGFIGVFKRMSDKTTNISD</sequence>
<dbReference type="GO" id="GO:0160107">
    <property type="term" value="F:tRNA (adenine(58)-N1)-methyltransferase activity"/>
    <property type="evidence" value="ECO:0007669"/>
    <property type="project" value="UniProtKB-EC"/>
</dbReference>
<evidence type="ECO:0000313" key="5">
    <source>
        <dbReference type="Proteomes" id="UP001360560"/>
    </source>
</evidence>
<gene>
    <name evidence="4" type="ORF">DASC09_034570</name>
</gene>